<gene>
    <name evidence="1" type="ORF">PR048_030217</name>
</gene>
<dbReference type="EMBL" id="JARBHB010000014">
    <property type="protein sequence ID" value="KAJ8868678.1"/>
    <property type="molecule type" value="Genomic_DNA"/>
</dbReference>
<accession>A0ABQ9GB74</accession>
<name>A0ABQ9GB74_9NEOP</name>
<proteinExistence type="predicted"/>
<dbReference type="Proteomes" id="UP001159363">
    <property type="component" value="Chromosome 13"/>
</dbReference>
<keyword evidence="2" id="KW-1185">Reference proteome</keyword>
<evidence type="ECO:0000313" key="2">
    <source>
        <dbReference type="Proteomes" id="UP001159363"/>
    </source>
</evidence>
<organism evidence="1 2">
    <name type="scientific">Dryococelus australis</name>
    <dbReference type="NCBI Taxonomy" id="614101"/>
    <lineage>
        <taxon>Eukaryota</taxon>
        <taxon>Metazoa</taxon>
        <taxon>Ecdysozoa</taxon>
        <taxon>Arthropoda</taxon>
        <taxon>Hexapoda</taxon>
        <taxon>Insecta</taxon>
        <taxon>Pterygota</taxon>
        <taxon>Neoptera</taxon>
        <taxon>Polyneoptera</taxon>
        <taxon>Phasmatodea</taxon>
        <taxon>Verophasmatodea</taxon>
        <taxon>Anareolatae</taxon>
        <taxon>Phasmatidae</taxon>
        <taxon>Eurycanthinae</taxon>
        <taxon>Dryococelus</taxon>
    </lineage>
</organism>
<protein>
    <submittedName>
        <fullName evidence="1">Uncharacterized protein</fullName>
    </submittedName>
</protein>
<comment type="caution">
    <text evidence="1">The sequence shown here is derived from an EMBL/GenBank/DDBJ whole genome shotgun (WGS) entry which is preliminary data.</text>
</comment>
<sequence length="108" mass="11896">MARIVRADKMPKRDGKALLNFDLESIDNLSKVSSVDIGVLIKQLLKETKVSDFIVGRFYLIEKIKCSGVSRSMLFGVTSLDAKVICSGVSRSMLFGVTSLDPTVIIRD</sequence>
<evidence type="ECO:0000313" key="1">
    <source>
        <dbReference type="EMBL" id="KAJ8868678.1"/>
    </source>
</evidence>
<reference evidence="1 2" key="1">
    <citation type="submission" date="2023-02" db="EMBL/GenBank/DDBJ databases">
        <title>LHISI_Scaffold_Assembly.</title>
        <authorList>
            <person name="Stuart O.P."/>
            <person name="Cleave R."/>
            <person name="Magrath M.J.L."/>
            <person name="Mikheyev A.S."/>
        </authorList>
    </citation>
    <scope>NUCLEOTIDE SEQUENCE [LARGE SCALE GENOMIC DNA]</scope>
    <source>
        <strain evidence="1">Daus_M_001</strain>
        <tissue evidence="1">Leg muscle</tissue>
    </source>
</reference>